<organism evidence="1 2">
    <name type="scientific">Serendipita indica (strain DSM 11827)</name>
    <name type="common">Root endophyte fungus</name>
    <name type="synonym">Piriformospora indica</name>
    <dbReference type="NCBI Taxonomy" id="1109443"/>
    <lineage>
        <taxon>Eukaryota</taxon>
        <taxon>Fungi</taxon>
        <taxon>Dikarya</taxon>
        <taxon>Basidiomycota</taxon>
        <taxon>Agaricomycotina</taxon>
        <taxon>Agaricomycetes</taxon>
        <taxon>Sebacinales</taxon>
        <taxon>Serendipitaceae</taxon>
        <taxon>Serendipita</taxon>
    </lineage>
</organism>
<reference evidence="1 2" key="1">
    <citation type="journal article" date="2011" name="PLoS Pathog.">
        <title>Endophytic Life Strategies Decoded by Genome and Transcriptome Analyses of the Mutualistic Root Symbiont Piriformospora indica.</title>
        <authorList>
            <person name="Zuccaro A."/>
            <person name="Lahrmann U."/>
            <person name="Guldener U."/>
            <person name="Langen G."/>
            <person name="Pfiffi S."/>
            <person name="Biedenkopf D."/>
            <person name="Wong P."/>
            <person name="Samans B."/>
            <person name="Grimm C."/>
            <person name="Basiewicz M."/>
            <person name="Murat C."/>
            <person name="Martin F."/>
            <person name="Kogel K.H."/>
        </authorList>
    </citation>
    <scope>NUCLEOTIDE SEQUENCE [LARGE SCALE GENOMIC DNA]</scope>
    <source>
        <strain evidence="1 2">DSM 11827</strain>
    </source>
</reference>
<dbReference type="Proteomes" id="UP000007148">
    <property type="component" value="Unassembled WGS sequence"/>
</dbReference>
<comment type="caution">
    <text evidence="1">The sequence shown here is derived from an EMBL/GenBank/DDBJ whole genome shotgun (WGS) entry which is preliminary data.</text>
</comment>
<evidence type="ECO:0000313" key="2">
    <source>
        <dbReference type="Proteomes" id="UP000007148"/>
    </source>
</evidence>
<sequence length="52" mass="5692">MSVKKVTTLKRTISRWIIKPGTPQAGDTKADDFANQTESPVASTACVERRLS</sequence>
<name>G4TAA7_SERID</name>
<dbReference type="AlphaFoldDB" id="G4TAA7"/>
<dbReference type="HOGENOM" id="CLU_3088082_0_0_1"/>
<evidence type="ECO:0000313" key="1">
    <source>
        <dbReference type="EMBL" id="CCA68250.1"/>
    </source>
</evidence>
<keyword evidence="2" id="KW-1185">Reference proteome</keyword>
<gene>
    <name evidence="1" type="ORF">PIIN_02115</name>
</gene>
<protein>
    <submittedName>
        <fullName evidence="1">Uncharacterized protein</fullName>
    </submittedName>
</protein>
<accession>G4TAA7</accession>
<proteinExistence type="predicted"/>
<dbReference type="EMBL" id="CAFZ01000029">
    <property type="protein sequence ID" value="CCA68250.1"/>
    <property type="molecule type" value="Genomic_DNA"/>
</dbReference>
<dbReference type="InParanoid" id="G4TAA7"/>